<evidence type="ECO:0000313" key="1">
    <source>
        <dbReference type="EMBL" id="JAP49208.1"/>
    </source>
</evidence>
<gene>
    <name evidence="1" type="ORF">TR123750</name>
</gene>
<protein>
    <submittedName>
        <fullName evidence="1">Uncharacterized protein</fullName>
    </submittedName>
</protein>
<organism evidence="1">
    <name type="scientific">Schistocephalus solidus</name>
    <name type="common">Tapeworm</name>
    <dbReference type="NCBI Taxonomy" id="70667"/>
    <lineage>
        <taxon>Eukaryota</taxon>
        <taxon>Metazoa</taxon>
        <taxon>Spiralia</taxon>
        <taxon>Lophotrochozoa</taxon>
        <taxon>Platyhelminthes</taxon>
        <taxon>Cestoda</taxon>
        <taxon>Eucestoda</taxon>
        <taxon>Diphyllobothriidea</taxon>
        <taxon>Diphyllobothriidae</taxon>
        <taxon>Schistocephalus</taxon>
    </lineage>
</organism>
<name>A0A0X3PBY0_SCHSO</name>
<proteinExistence type="predicted"/>
<reference evidence="1" key="1">
    <citation type="submission" date="2016-01" db="EMBL/GenBank/DDBJ databases">
        <title>Reference transcriptome for the parasite Schistocephalus solidus: insights into the molecular evolution of parasitism.</title>
        <authorList>
            <person name="Hebert F.O."/>
            <person name="Grambauer S."/>
            <person name="Barber I."/>
            <person name="Landry C.R."/>
            <person name="Aubin-Horth N."/>
        </authorList>
    </citation>
    <scope>NUCLEOTIDE SEQUENCE</scope>
</reference>
<accession>A0A0X3PBY0</accession>
<dbReference type="EMBL" id="GEEE01014017">
    <property type="protein sequence ID" value="JAP49208.1"/>
    <property type="molecule type" value="Transcribed_RNA"/>
</dbReference>
<sequence>MTAKVLVGMSDYKVTVYVLCKGHVFNLYRGAPIIVPLYEDGGYILPGETGTSEEASSSTLSQVMGSSVNPECQANEALVKCRLALAEQLRRSLIPLCLGAHSQAMQAVAEWLVIWAKWYN</sequence>
<dbReference type="AlphaFoldDB" id="A0A0X3PBY0"/>